<dbReference type="EMBL" id="CP041253">
    <property type="protein sequence ID" value="QDH78827.1"/>
    <property type="molecule type" value="Genomic_DNA"/>
</dbReference>
<feature type="domain" description="Coenzyme Q-binding protein COQ10 START" evidence="2">
    <location>
        <begin position="12"/>
        <end position="132"/>
    </location>
</feature>
<evidence type="ECO:0000259" key="2">
    <source>
        <dbReference type="Pfam" id="PF03364"/>
    </source>
</evidence>
<comment type="similarity">
    <text evidence="1">Belongs to the ribosome association toxin RatA family.</text>
</comment>
<dbReference type="OrthoDB" id="9793552at2"/>
<proteinExistence type="inferred from homology"/>
<dbReference type="KEGG" id="echi:FKX85_07175"/>
<dbReference type="InterPro" id="IPR023393">
    <property type="entry name" value="START-like_dom_sf"/>
</dbReference>
<dbReference type="Gene3D" id="3.30.530.20">
    <property type="match status" value="1"/>
</dbReference>
<dbReference type="Proteomes" id="UP000316614">
    <property type="component" value="Chromosome"/>
</dbReference>
<accession>A0A514CG74</accession>
<gene>
    <name evidence="3" type="ORF">FKX85_07175</name>
</gene>
<keyword evidence="4" id="KW-1185">Reference proteome</keyword>
<protein>
    <submittedName>
        <fullName evidence="3">SRPBCC family protein</fullName>
    </submittedName>
</protein>
<dbReference type="SUPFAM" id="SSF55961">
    <property type="entry name" value="Bet v1-like"/>
    <property type="match status" value="1"/>
</dbReference>
<dbReference type="CDD" id="cd07820">
    <property type="entry name" value="SRPBCC_3"/>
    <property type="match status" value="1"/>
</dbReference>
<sequence length="155" mass="17888">MGHHQLFSEQKIPATVEEVWDFISSPQNLKVITPDHMGFDITSKHLPEKMHPGMIISYKVSPILGIKMNWVTEITQVREKEFFVDEQRIGPYAMWHHQHHLEPIEGGVIMKDIVTYQPPFGPLGTIANVVFIRKQLASIFAYRFKAVEEKFGKFG</sequence>
<evidence type="ECO:0000313" key="4">
    <source>
        <dbReference type="Proteomes" id="UP000316614"/>
    </source>
</evidence>
<dbReference type="InterPro" id="IPR005031">
    <property type="entry name" value="COQ10_START"/>
</dbReference>
<organism evidence="3 4">
    <name type="scientific">Echinicola soli</name>
    <dbReference type="NCBI Taxonomy" id="2591634"/>
    <lineage>
        <taxon>Bacteria</taxon>
        <taxon>Pseudomonadati</taxon>
        <taxon>Bacteroidota</taxon>
        <taxon>Cytophagia</taxon>
        <taxon>Cytophagales</taxon>
        <taxon>Cyclobacteriaceae</taxon>
        <taxon>Echinicola</taxon>
    </lineage>
</organism>
<evidence type="ECO:0000256" key="1">
    <source>
        <dbReference type="ARBA" id="ARBA00008918"/>
    </source>
</evidence>
<dbReference type="Pfam" id="PF03364">
    <property type="entry name" value="Polyketide_cyc"/>
    <property type="match status" value="1"/>
</dbReference>
<dbReference type="AlphaFoldDB" id="A0A514CG74"/>
<reference evidence="3 4" key="1">
    <citation type="submission" date="2019-06" db="EMBL/GenBank/DDBJ databases">
        <title>Echinicola alkalisoli sp. nov. isolated from saline soil.</title>
        <authorList>
            <person name="Sun J.-Q."/>
            <person name="Xu L."/>
        </authorList>
    </citation>
    <scope>NUCLEOTIDE SEQUENCE [LARGE SCALE GENOMIC DNA]</scope>
    <source>
        <strain evidence="3 4">LN3S3</strain>
    </source>
</reference>
<name>A0A514CG74_9BACT</name>
<dbReference type="RefSeq" id="WP_141614080.1">
    <property type="nucleotide sequence ID" value="NZ_CP041253.1"/>
</dbReference>
<evidence type="ECO:0000313" key="3">
    <source>
        <dbReference type="EMBL" id="QDH78827.1"/>
    </source>
</evidence>